<feature type="compositionally biased region" description="Basic and acidic residues" evidence="1">
    <location>
        <begin position="97"/>
        <end position="108"/>
    </location>
</feature>
<evidence type="ECO:0000313" key="3">
    <source>
        <dbReference type="Proteomes" id="UP000466442"/>
    </source>
</evidence>
<protein>
    <recommendedName>
        <fullName evidence="4">DUF4371 domain-containing protein</fullName>
    </recommendedName>
</protein>
<gene>
    <name evidence="2" type="ORF">GE061_019558</name>
</gene>
<sequence length="1145" mass="130718">MKPDGLIVCEIEEEEIIEDVPSRVSCNTNKLKDKMHIQIDLTEEDDEIGPILPVEDFNKFELPSMRVSKFSGPLRLETDSTIVDLTDTSSEPEQETELDHKSQIEPDVKPNESDLAIFNIANRFARKTLTTRRGFFSEDSSSLQPDYFPYSDTEVSDVDTQPNTTVQEINSLTDSMVCEVDTLVDSMVHGKASTGDSVTCDKDPSKQKPAGIVICNSDGVIDNANFVICTSDGVVENADIVIYDSDDTINNTDAVNSNSVDMINNADMVILNSDSKEEIVIPKYDIEPPSGTLFSFNNFLSIKSENIENTDGCPCIIEELLKVPFADYTKRSPDDRKAIVFKGKPTRFPVHFTVIPHKEIDWLTGCTAREELYCWPCLLFQPNIVWSSAQCLLSEDYIIHDNARTHRRSVAMLNQVELHFRQMGKDKTSTAEPTIAMRSDLDVFPSKTKRSNSSIIPELVAGSFSDFDKEKRDAILLRRRPRLPPGLSSLLNERQMEAFQDDANHWLIGSDEFRSFFCWPCLLTSNKSDKWGKFGFRDFQQLDDGVKTHETSQAHMSACVQLKLWESELGMKSTDSTNRVGQMSKNDQKHRDFLKYVIDVVCFMKLKITNSTLTIDEYVDVLKLVSSCDGKLKEFINEKSVTSDEGIKTLLTPYLECISKCLQARILSRIKSELKKTFFVSLIFNDVSVKDKIRSTDVAVIVRYTSETGDSCERLVKFIVADTNSSILDFVEDVKSLVQNDLDCALKLVGFTYDGGVVPSSMMRLFNNVMKETFPRSNFFHYKEHKLPRVITQSLGHLECCKDFVNGLAKISRFFENSPKTKSSFITMSKNQVKQPFEWDFSSFLVVTIAENYSHIINFFDEIKWNESLFKRNRKVIAQADEFVEFLLCFSNCFLIFLLYEIFSEVDQLSKVLQGDFDSVSRINGGKDAVTKIKGIEFEDIFKKACSVSTTDSRIDIPDDEGTHRDIYSQVIQDLSTLLSERTADLKKWELYNVLPDDKNCMVYLKAIWKRLISSRLSLYITPQLKLIRLLPEFEQFCSNQRFRECQDIVELIKDLRGSDMFDTVNELYRFLMFIRTIPMIANDPKSVDPTLNKVKAYIKGKSDLCESDTLLWVEKNLLSQLRSEPNFQDSVIDDLMLQPIRIPK</sequence>
<dbReference type="EMBL" id="WIXP02000009">
    <property type="protein sequence ID" value="KAF6205387.1"/>
    <property type="molecule type" value="Genomic_DNA"/>
</dbReference>
<proteinExistence type="predicted"/>
<evidence type="ECO:0000313" key="2">
    <source>
        <dbReference type="EMBL" id="KAF6205387.1"/>
    </source>
</evidence>
<dbReference type="PANTHER" id="PTHR45749">
    <property type="match status" value="1"/>
</dbReference>
<name>A0A8S9X8S4_APOLU</name>
<keyword evidence="3" id="KW-1185">Reference proteome</keyword>
<comment type="caution">
    <text evidence="2">The sequence shown here is derived from an EMBL/GenBank/DDBJ whole genome shotgun (WGS) entry which is preliminary data.</text>
</comment>
<feature type="region of interest" description="Disordered" evidence="1">
    <location>
        <begin position="86"/>
        <end position="108"/>
    </location>
</feature>
<dbReference type="PANTHER" id="PTHR45749:SF21">
    <property type="entry name" value="DUF4371 DOMAIN-CONTAINING PROTEIN"/>
    <property type="match status" value="1"/>
</dbReference>
<accession>A0A8S9X8S4</accession>
<reference evidence="2" key="1">
    <citation type="journal article" date="2021" name="Mol. Ecol. Resour.">
        <title>Apolygus lucorum genome provides insights into omnivorousness and mesophyll feeding.</title>
        <authorList>
            <person name="Liu Y."/>
            <person name="Liu H."/>
            <person name="Wang H."/>
            <person name="Huang T."/>
            <person name="Liu B."/>
            <person name="Yang B."/>
            <person name="Yin L."/>
            <person name="Li B."/>
            <person name="Zhang Y."/>
            <person name="Zhang S."/>
            <person name="Jiang F."/>
            <person name="Zhang X."/>
            <person name="Ren Y."/>
            <person name="Wang B."/>
            <person name="Wang S."/>
            <person name="Lu Y."/>
            <person name="Wu K."/>
            <person name="Fan W."/>
            <person name="Wang G."/>
        </authorList>
    </citation>
    <scope>NUCLEOTIDE SEQUENCE</scope>
    <source>
        <strain evidence="2">12Hb</strain>
    </source>
</reference>
<dbReference type="AlphaFoldDB" id="A0A8S9X8S4"/>
<dbReference type="Proteomes" id="UP000466442">
    <property type="component" value="Linkage Group LG9"/>
</dbReference>
<evidence type="ECO:0008006" key="4">
    <source>
        <dbReference type="Google" id="ProtNLM"/>
    </source>
</evidence>
<evidence type="ECO:0000256" key="1">
    <source>
        <dbReference type="SAM" id="MobiDB-lite"/>
    </source>
</evidence>
<organism evidence="2 3">
    <name type="scientific">Apolygus lucorum</name>
    <name type="common">Small green plant bug</name>
    <name type="synonym">Lygocoris lucorum</name>
    <dbReference type="NCBI Taxonomy" id="248454"/>
    <lineage>
        <taxon>Eukaryota</taxon>
        <taxon>Metazoa</taxon>
        <taxon>Ecdysozoa</taxon>
        <taxon>Arthropoda</taxon>
        <taxon>Hexapoda</taxon>
        <taxon>Insecta</taxon>
        <taxon>Pterygota</taxon>
        <taxon>Neoptera</taxon>
        <taxon>Paraneoptera</taxon>
        <taxon>Hemiptera</taxon>
        <taxon>Heteroptera</taxon>
        <taxon>Panheteroptera</taxon>
        <taxon>Cimicomorpha</taxon>
        <taxon>Miridae</taxon>
        <taxon>Mirini</taxon>
        <taxon>Apolygus</taxon>
    </lineage>
</organism>
<dbReference type="OrthoDB" id="6591897at2759"/>